<evidence type="ECO:0000313" key="9">
    <source>
        <dbReference type="Proteomes" id="UP000030653"/>
    </source>
</evidence>
<evidence type="ECO:0008006" key="10">
    <source>
        <dbReference type="Google" id="ProtNLM"/>
    </source>
</evidence>
<feature type="compositionally biased region" description="Basic and acidic residues" evidence="5">
    <location>
        <begin position="58"/>
        <end position="77"/>
    </location>
</feature>
<dbReference type="PROSITE" id="PS50114">
    <property type="entry name" value="GATA_ZN_FINGER_2"/>
    <property type="match status" value="1"/>
</dbReference>
<reference evidence="8 9" key="1">
    <citation type="journal article" date="2012" name="Science">
        <title>The Paleozoic origin of enzymatic lignin decomposition reconstructed from 31 fungal genomes.</title>
        <authorList>
            <person name="Floudas D."/>
            <person name="Binder M."/>
            <person name="Riley R."/>
            <person name="Barry K."/>
            <person name="Blanchette R.A."/>
            <person name="Henrissat B."/>
            <person name="Martinez A.T."/>
            <person name="Otillar R."/>
            <person name="Spatafora J.W."/>
            <person name="Yadav J.S."/>
            <person name="Aerts A."/>
            <person name="Benoit I."/>
            <person name="Boyd A."/>
            <person name="Carlson A."/>
            <person name="Copeland A."/>
            <person name="Coutinho P.M."/>
            <person name="de Vries R.P."/>
            <person name="Ferreira P."/>
            <person name="Findley K."/>
            <person name="Foster B."/>
            <person name="Gaskell J."/>
            <person name="Glotzer D."/>
            <person name="Gorecki P."/>
            <person name="Heitman J."/>
            <person name="Hesse C."/>
            <person name="Hori C."/>
            <person name="Igarashi K."/>
            <person name="Jurgens J.A."/>
            <person name="Kallen N."/>
            <person name="Kersten P."/>
            <person name="Kohler A."/>
            <person name="Kuees U."/>
            <person name="Kumar T.K.A."/>
            <person name="Kuo A."/>
            <person name="LaButti K."/>
            <person name="Larrondo L.F."/>
            <person name="Lindquist E."/>
            <person name="Ling A."/>
            <person name="Lombard V."/>
            <person name="Lucas S."/>
            <person name="Lundell T."/>
            <person name="Martin R."/>
            <person name="McLaughlin D.J."/>
            <person name="Morgenstern I."/>
            <person name="Morin E."/>
            <person name="Murat C."/>
            <person name="Nagy L.G."/>
            <person name="Nolan M."/>
            <person name="Ohm R.A."/>
            <person name="Patyshakuliyeva A."/>
            <person name="Rokas A."/>
            <person name="Ruiz-Duenas F.J."/>
            <person name="Sabat G."/>
            <person name="Salamov A."/>
            <person name="Samejima M."/>
            <person name="Schmutz J."/>
            <person name="Slot J.C."/>
            <person name="St John F."/>
            <person name="Stenlid J."/>
            <person name="Sun H."/>
            <person name="Sun S."/>
            <person name="Syed K."/>
            <person name="Tsang A."/>
            <person name="Wiebenga A."/>
            <person name="Young D."/>
            <person name="Pisabarro A."/>
            <person name="Eastwood D.C."/>
            <person name="Martin F."/>
            <person name="Cullen D."/>
            <person name="Grigoriev I.V."/>
            <person name="Hibbett D.S."/>
        </authorList>
    </citation>
    <scope>NUCLEOTIDE SEQUENCE [LARGE SCALE GENOMIC DNA]</scope>
    <source>
        <strain evidence="8 9">DJM-731 SS1</strain>
    </source>
</reference>
<dbReference type="OrthoDB" id="2162994at2759"/>
<dbReference type="InterPro" id="IPR035965">
    <property type="entry name" value="PAS-like_dom_sf"/>
</dbReference>
<dbReference type="SUPFAM" id="SSF57716">
    <property type="entry name" value="Glucocorticoid receptor-like (DNA-binding domain)"/>
    <property type="match status" value="1"/>
</dbReference>
<feature type="region of interest" description="Disordered" evidence="5">
    <location>
        <begin position="192"/>
        <end position="211"/>
    </location>
</feature>
<dbReference type="GO" id="GO:0043565">
    <property type="term" value="F:sequence-specific DNA binding"/>
    <property type="evidence" value="ECO:0007669"/>
    <property type="project" value="InterPro"/>
</dbReference>
<dbReference type="Proteomes" id="UP000030653">
    <property type="component" value="Unassembled WGS sequence"/>
</dbReference>
<feature type="region of interest" description="Disordered" evidence="5">
    <location>
        <begin position="259"/>
        <end position="336"/>
    </location>
</feature>
<keyword evidence="3" id="KW-0862">Zinc</keyword>
<feature type="region of interest" description="Disordered" evidence="5">
    <location>
        <begin position="377"/>
        <end position="435"/>
    </location>
</feature>
<feature type="domain" description="PAS" evidence="6">
    <location>
        <begin position="101"/>
        <end position="155"/>
    </location>
</feature>
<dbReference type="InterPro" id="IPR000679">
    <property type="entry name" value="Znf_GATA"/>
</dbReference>
<dbReference type="AlphaFoldDB" id="M5GA25"/>
<dbReference type="CDD" id="cd00130">
    <property type="entry name" value="PAS"/>
    <property type="match status" value="1"/>
</dbReference>
<keyword evidence="1" id="KW-0479">Metal-binding</keyword>
<feature type="compositionally biased region" description="Polar residues" evidence="5">
    <location>
        <begin position="43"/>
        <end position="57"/>
    </location>
</feature>
<evidence type="ECO:0000256" key="2">
    <source>
        <dbReference type="ARBA" id="ARBA00022771"/>
    </source>
</evidence>
<feature type="compositionally biased region" description="Low complexity" evidence="5">
    <location>
        <begin position="311"/>
        <end position="332"/>
    </location>
</feature>
<evidence type="ECO:0000313" key="8">
    <source>
        <dbReference type="EMBL" id="EJU00693.1"/>
    </source>
</evidence>
<dbReference type="SMART" id="SM00091">
    <property type="entry name" value="PAS"/>
    <property type="match status" value="1"/>
</dbReference>
<dbReference type="PANTHER" id="PTHR47255">
    <property type="entry name" value="GATA TRANSCRIPTION FACTOR 22-RELATED"/>
    <property type="match status" value="1"/>
</dbReference>
<dbReference type="InterPro" id="IPR013088">
    <property type="entry name" value="Znf_NHR/GATA"/>
</dbReference>
<dbReference type="SUPFAM" id="SSF55785">
    <property type="entry name" value="PYP-like sensor domain (PAS domain)"/>
    <property type="match status" value="1"/>
</dbReference>
<dbReference type="GO" id="GO:0008270">
    <property type="term" value="F:zinc ion binding"/>
    <property type="evidence" value="ECO:0007669"/>
    <property type="project" value="UniProtKB-KW"/>
</dbReference>
<evidence type="ECO:0000256" key="1">
    <source>
        <dbReference type="ARBA" id="ARBA00022723"/>
    </source>
</evidence>
<feature type="compositionally biased region" description="Basic and acidic residues" evidence="5">
    <location>
        <begin position="292"/>
        <end position="305"/>
    </location>
</feature>
<evidence type="ECO:0000256" key="5">
    <source>
        <dbReference type="SAM" id="MobiDB-lite"/>
    </source>
</evidence>
<dbReference type="GO" id="GO:0006355">
    <property type="term" value="P:regulation of DNA-templated transcription"/>
    <property type="evidence" value="ECO:0007669"/>
    <property type="project" value="InterPro"/>
</dbReference>
<dbReference type="Pfam" id="PF00320">
    <property type="entry name" value="GATA"/>
    <property type="match status" value="1"/>
</dbReference>
<dbReference type="PROSITE" id="PS50112">
    <property type="entry name" value="PAS"/>
    <property type="match status" value="1"/>
</dbReference>
<proteinExistence type="predicted"/>
<dbReference type="InterPro" id="IPR052138">
    <property type="entry name" value="GATA_ZnFinger_Domain"/>
</dbReference>
<evidence type="ECO:0000259" key="6">
    <source>
        <dbReference type="PROSITE" id="PS50112"/>
    </source>
</evidence>
<gene>
    <name evidence="8" type="ORF">DACRYDRAFT_117132</name>
</gene>
<organism evidence="8 9">
    <name type="scientific">Dacryopinax primogenitus (strain DJM 731)</name>
    <name type="common">Brown rot fungus</name>
    <dbReference type="NCBI Taxonomy" id="1858805"/>
    <lineage>
        <taxon>Eukaryota</taxon>
        <taxon>Fungi</taxon>
        <taxon>Dikarya</taxon>
        <taxon>Basidiomycota</taxon>
        <taxon>Agaricomycotina</taxon>
        <taxon>Dacrymycetes</taxon>
        <taxon>Dacrymycetales</taxon>
        <taxon>Dacrymycetaceae</taxon>
        <taxon>Dacryopinax</taxon>
    </lineage>
</organism>
<dbReference type="RefSeq" id="XP_040627590.1">
    <property type="nucleotide sequence ID" value="XM_040770326.1"/>
</dbReference>
<feature type="compositionally biased region" description="Polar residues" evidence="5">
    <location>
        <begin position="22"/>
        <end position="34"/>
    </location>
</feature>
<evidence type="ECO:0000259" key="7">
    <source>
        <dbReference type="PROSITE" id="PS50114"/>
    </source>
</evidence>
<dbReference type="Gene3D" id="3.30.50.10">
    <property type="entry name" value="Erythroid Transcription Factor GATA-1, subunit A"/>
    <property type="match status" value="1"/>
</dbReference>
<feature type="domain" description="GATA-type" evidence="7">
    <location>
        <begin position="338"/>
        <end position="380"/>
    </location>
</feature>
<feature type="compositionally biased region" description="Low complexity" evidence="5">
    <location>
        <begin position="261"/>
        <end position="272"/>
    </location>
</feature>
<sequence>MAYNVNVPFGMADLPTLPLHPTVNSTTKKGMNSSEGKEKPTPGSMSANSNPNNTPATSKEKEKEKEKEKDKDKETPHIYDFTKRKGWSGLLLSQLSGTIQFVFSPRGNVVFVSGCVREYLGWEAEEVVERNLVHLLHQDDIQPFFAHIHHAITTRSELAAYTRFRAKDDRTPLFEVRGHPYFMGLKEGEGASVGAGEEGSGTTGTGAAGGGAGTGTGGGEYAGYQCFFAMARPYPSKPAALLDSFLDLKIENEHLRQRLASLSSPTTSNNSTSRERPYNALYLEPGGVSAGVKRDEPPTGLEGERKRVKRTTNSSNPNPSNPNISTHTNTHSTADREKQKTYVCVMCGRTDSPEWRKGPLGAKTLCNACGLRWAKRNSRRKNEEPGVGEEEGTSSALPSTAPGGESVLFAPVPPAGGELGGAGAGAGQGVGVGEG</sequence>
<feature type="region of interest" description="Disordered" evidence="5">
    <location>
        <begin position="10"/>
        <end position="77"/>
    </location>
</feature>
<evidence type="ECO:0000256" key="3">
    <source>
        <dbReference type="ARBA" id="ARBA00022833"/>
    </source>
</evidence>
<name>M5GA25_DACPD</name>
<feature type="compositionally biased region" description="Gly residues" evidence="5">
    <location>
        <begin position="417"/>
        <end position="435"/>
    </location>
</feature>
<evidence type="ECO:0000256" key="4">
    <source>
        <dbReference type="PROSITE-ProRule" id="PRU00094"/>
    </source>
</evidence>
<dbReference type="SMART" id="SM00401">
    <property type="entry name" value="ZnF_GATA"/>
    <property type="match status" value="1"/>
</dbReference>
<dbReference type="PANTHER" id="PTHR47255:SF4">
    <property type="entry name" value="GATA ZINC FINGER DOMAIN-CONTAINING PROTEIN 12"/>
    <property type="match status" value="1"/>
</dbReference>
<dbReference type="InterPro" id="IPR000014">
    <property type="entry name" value="PAS"/>
</dbReference>
<dbReference type="HOGENOM" id="CLU_024414_2_0_1"/>
<dbReference type="CDD" id="cd00202">
    <property type="entry name" value="ZnF_GATA"/>
    <property type="match status" value="1"/>
</dbReference>
<dbReference type="Pfam" id="PF08447">
    <property type="entry name" value="PAS_3"/>
    <property type="match status" value="1"/>
</dbReference>
<dbReference type="Gene3D" id="3.30.450.20">
    <property type="entry name" value="PAS domain"/>
    <property type="match status" value="1"/>
</dbReference>
<keyword evidence="9" id="KW-1185">Reference proteome</keyword>
<dbReference type="InterPro" id="IPR013655">
    <property type="entry name" value="PAS_fold_3"/>
</dbReference>
<protein>
    <recommendedName>
        <fullName evidence="10">GATA-domain-containing protein</fullName>
    </recommendedName>
</protein>
<dbReference type="NCBIfam" id="TIGR00229">
    <property type="entry name" value="sensory_box"/>
    <property type="match status" value="1"/>
</dbReference>
<dbReference type="OMA" id="HTDTIEM"/>
<accession>M5GA25</accession>
<dbReference type="GeneID" id="63685388"/>
<dbReference type="EMBL" id="JH795866">
    <property type="protein sequence ID" value="EJU00693.1"/>
    <property type="molecule type" value="Genomic_DNA"/>
</dbReference>
<keyword evidence="2 4" id="KW-0863">Zinc-finger</keyword>
<dbReference type="STRING" id="1858805.M5GA25"/>